<feature type="transmembrane region" description="Helical" evidence="6">
    <location>
        <begin position="299"/>
        <end position="319"/>
    </location>
</feature>
<feature type="transmembrane region" description="Helical" evidence="6">
    <location>
        <begin position="124"/>
        <end position="147"/>
    </location>
</feature>
<evidence type="ECO:0000256" key="2">
    <source>
        <dbReference type="ARBA" id="ARBA00022475"/>
    </source>
</evidence>
<protein>
    <submittedName>
        <fullName evidence="7">Membrane protein involved in the export of O-antigen and teichoic acid</fullName>
    </submittedName>
</protein>
<dbReference type="PANTHER" id="PTHR30250:SF26">
    <property type="entry name" value="PSMA PROTEIN"/>
    <property type="match status" value="1"/>
</dbReference>
<dbReference type="Proteomes" id="UP000243719">
    <property type="component" value="Unassembled WGS sequence"/>
</dbReference>
<evidence type="ECO:0000313" key="7">
    <source>
        <dbReference type="EMBL" id="SDV50543.1"/>
    </source>
</evidence>
<keyword evidence="5 6" id="KW-0472">Membrane</keyword>
<comment type="subcellular location">
    <subcellularLocation>
        <location evidence="1">Cell membrane</location>
        <topology evidence="1">Multi-pass membrane protein</topology>
    </subcellularLocation>
</comment>
<proteinExistence type="predicted"/>
<name>A0A1H2PTT3_9BURK</name>
<dbReference type="AlphaFoldDB" id="A0A1H2PTT3"/>
<dbReference type="STRING" id="1770053.SAMN05216551_11272"/>
<feature type="transmembrane region" description="Helical" evidence="6">
    <location>
        <begin position="9"/>
        <end position="33"/>
    </location>
</feature>
<feature type="transmembrane region" description="Helical" evidence="6">
    <location>
        <begin position="159"/>
        <end position="176"/>
    </location>
</feature>
<evidence type="ECO:0000256" key="1">
    <source>
        <dbReference type="ARBA" id="ARBA00004651"/>
    </source>
</evidence>
<keyword evidence="8" id="KW-1185">Reference proteome</keyword>
<dbReference type="GO" id="GO:0005886">
    <property type="term" value="C:plasma membrane"/>
    <property type="evidence" value="ECO:0007669"/>
    <property type="project" value="UniProtKB-SubCell"/>
</dbReference>
<feature type="transmembrane region" description="Helical" evidence="6">
    <location>
        <begin position="448"/>
        <end position="464"/>
    </location>
</feature>
<organism evidence="7 8">
    <name type="scientific">Chitinasiproducens palmae</name>
    <dbReference type="NCBI Taxonomy" id="1770053"/>
    <lineage>
        <taxon>Bacteria</taxon>
        <taxon>Pseudomonadati</taxon>
        <taxon>Pseudomonadota</taxon>
        <taxon>Betaproteobacteria</taxon>
        <taxon>Burkholderiales</taxon>
        <taxon>Burkholderiaceae</taxon>
        <taxon>Chitinasiproducens</taxon>
    </lineage>
</organism>
<dbReference type="OrthoDB" id="8766744at2"/>
<accession>A0A1H2PTT3</accession>
<feature type="transmembrane region" description="Helical" evidence="6">
    <location>
        <begin position="80"/>
        <end position="104"/>
    </location>
</feature>
<reference evidence="8" key="1">
    <citation type="submission" date="2016-09" db="EMBL/GenBank/DDBJ databases">
        <authorList>
            <person name="Varghese N."/>
            <person name="Submissions S."/>
        </authorList>
    </citation>
    <scope>NUCLEOTIDE SEQUENCE [LARGE SCALE GENOMIC DNA]</scope>
    <source>
        <strain evidence="8">JS23</strain>
    </source>
</reference>
<keyword evidence="3 6" id="KW-0812">Transmembrane</keyword>
<feature type="transmembrane region" description="Helical" evidence="6">
    <location>
        <begin position="182"/>
        <end position="206"/>
    </location>
</feature>
<evidence type="ECO:0000256" key="6">
    <source>
        <dbReference type="SAM" id="Phobius"/>
    </source>
</evidence>
<evidence type="ECO:0000256" key="4">
    <source>
        <dbReference type="ARBA" id="ARBA00022989"/>
    </source>
</evidence>
<dbReference type="EMBL" id="FNLO01000012">
    <property type="protein sequence ID" value="SDV50543.1"/>
    <property type="molecule type" value="Genomic_DNA"/>
</dbReference>
<feature type="transmembrane region" description="Helical" evidence="6">
    <location>
        <begin position="417"/>
        <end position="436"/>
    </location>
</feature>
<dbReference type="PANTHER" id="PTHR30250">
    <property type="entry name" value="PST FAMILY PREDICTED COLANIC ACID TRANSPORTER"/>
    <property type="match status" value="1"/>
</dbReference>
<evidence type="ECO:0000313" key="8">
    <source>
        <dbReference type="Proteomes" id="UP000243719"/>
    </source>
</evidence>
<gene>
    <name evidence="7" type="ORF">SAMN05216551_11272</name>
</gene>
<keyword evidence="2" id="KW-1003">Cell membrane</keyword>
<dbReference type="InterPro" id="IPR050833">
    <property type="entry name" value="Poly_Biosynth_Transport"/>
</dbReference>
<dbReference type="Pfam" id="PF13440">
    <property type="entry name" value="Polysacc_synt_3"/>
    <property type="match status" value="1"/>
</dbReference>
<feature type="transmembrane region" description="Helical" evidence="6">
    <location>
        <begin position="367"/>
        <end position="386"/>
    </location>
</feature>
<dbReference type="RefSeq" id="WP_091911609.1">
    <property type="nucleotide sequence ID" value="NZ_FNLO01000012.1"/>
</dbReference>
<sequence length="492" mass="52575">MDRVVVKHIWVNLAGLVLPTFVSLATVPAYIRLLGAERYGVISLVWALIGYFSVLDFGMSLATENQIAKARGDAQAVTEIFWSAVWLNLATGIAGGAVLYGVAYGYTTQVLHLSAQYEREVLGALGWLALAIPIANLAWVFAGAITAAERFTAFNVNQTLGTFLFQLLPLGCAYLISPTLPVVLAAAVVARLLGALGLAWVTLRALGITAVAPPRRAVAGRLFGFGRWAALLSGTGMIVDTLDRVLVGSLLGARFVTFYTVPQNLVARLNLLPDAMLRTLFPRLSALPRTDATTMARNALAFLNGAFTPCVICALFLLAPFLTLWLGHALAAESVRVGQILLVAVWLSGQQSLLRILMLAQSSEARAALLGVLVAPCYALALYFGIAHYGILGASTVVLGRALVEYLLLLHFSRISISAVIGAMSVHGALILAALYEAMQLHPPSRSALAALAFVCGSIAWSLWTSPRLRQIARHPVLAAFPTMRREPPPAE</sequence>
<evidence type="ECO:0000256" key="3">
    <source>
        <dbReference type="ARBA" id="ARBA00022692"/>
    </source>
</evidence>
<feature type="transmembrane region" description="Helical" evidence="6">
    <location>
        <begin position="39"/>
        <end position="59"/>
    </location>
</feature>
<evidence type="ECO:0000256" key="5">
    <source>
        <dbReference type="ARBA" id="ARBA00023136"/>
    </source>
</evidence>
<keyword evidence="4 6" id="KW-1133">Transmembrane helix</keyword>